<comment type="similarity">
    <text evidence="1 2">Belongs to the RNase T2 family.</text>
</comment>
<comment type="caution">
    <text evidence="4">The sequence shown here is derived from an EMBL/GenBank/DDBJ whole genome shotgun (WGS) entry which is preliminary data.</text>
</comment>
<dbReference type="Gene3D" id="3.90.730.10">
    <property type="entry name" value="Ribonuclease T2-like"/>
    <property type="match status" value="1"/>
</dbReference>
<protein>
    <submittedName>
        <fullName evidence="4">Uncharacterized protein</fullName>
    </submittedName>
</protein>
<evidence type="ECO:0000256" key="2">
    <source>
        <dbReference type="RuleBase" id="RU004328"/>
    </source>
</evidence>
<feature type="compositionally biased region" description="Pro residues" evidence="3">
    <location>
        <begin position="607"/>
        <end position="617"/>
    </location>
</feature>
<organism evidence="4 5">
    <name type="scientific">Symbiodinium microadriaticum</name>
    <name type="common">Dinoflagellate</name>
    <name type="synonym">Zooxanthella microadriatica</name>
    <dbReference type="NCBI Taxonomy" id="2951"/>
    <lineage>
        <taxon>Eukaryota</taxon>
        <taxon>Sar</taxon>
        <taxon>Alveolata</taxon>
        <taxon>Dinophyceae</taxon>
        <taxon>Suessiales</taxon>
        <taxon>Symbiodiniaceae</taxon>
        <taxon>Symbiodinium</taxon>
    </lineage>
</organism>
<dbReference type="InterPro" id="IPR033130">
    <property type="entry name" value="RNase_T2_His_AS_2"/>
</dbReference>
<name>A0A1Q9F6U5_SYMMI</name>
<dbReference type="AlphaFoldDB" id="A0A1Q9F6U5"/>
<dbReference type="Pfam" id="PF00445">
    <property type="entry name" value="Ribonuclease_T2"/>
    <property type="match status" value="1"/>
</dbReference>
<keyword evidence="5" id="KW-1185">Reference proteome</keyword>
<evidence type="ECO:0000313" key="5">
    <source>
        <dbReference type="Proteomes" id="UP000186817"/>
    </source>
</evidence>
<dbReference type="OrthoDB" id="427916at2759"/>
<proteinExistence type="inferred from homology"/>
<evidence type="ECO:0000256" key="3">
    <source>
        <dbReference type="SAM" id="MobiDB-lite"/>
    </source>
</evidence>
<reference evidence="4 5" key="1">
    <citation type="submission" date="2016-02" db="EMBL/GenBank/DDBJ databases">
        <title>Genome analysis of coral dinoflagellate symbionts highlights evolutionary adaptations to a symbiotic lifestyle.</title>
        <authorList>
            <person name="Aranda M."/>
            <person name="Li Y."/>
            <person name="Liew Y.J."/>
            <person name="Baumgarten S."/>
            <person name="Simakov O."/>
            <person name="Wilson M."/>
            <person name="Piel J."/>
            <person name="Ashoor H."/>
            <person name="Bougouffa S."/>
            <person name="Bajic V.B."/>
            <person name="Ryu T."/>
            <person name="Ravasi T."/>
            <person name="Bayer T."/>
            <person name="Micklem G."/>
            <person name="Kim H."/>
            <person name="Bhak J."/>
            <person name="Lajeunesse T.C."/>
            <person name="Voolstra C.R."/>
        </authorList>
    </citation>
    <scope>NUCLEOTIDE SEQUENCE [LARGE SCALE GENOMIC DNA]</scope>
    <source>
        <strain evidence="4 5">CCMP2467</strain>
    </source>
</reference>
<dbReference type="GO" id="GO:0033897">
    <property type="term" value="F:ribonuclease T2 activity"/>
    <property type="evidence" value="ECO:0007669"/>
    <property type="project" value="InterPro"/>
</dbReference>
<accession>A0A1Q9F6U5</accession>
<dbReference type="EMBL" id="LSRX01000003">
    <property type="protein sequence ID" value="OLQ15418.1"/>
    <property type="molecule type" value="Genomic_DNA"/>
</dbReference>
<dbReference type="GO" id="GO:0003723">
    <property type="term" value="F:RNA binding"/>
    <property type="evidence" value="ECO:0007669"/>
    <property type="project" value="InterPro"/>
</dbReference>
<evidence type="ECO:0000256" key="1">
    <source>
        <dbReference type="ARBA" id="ARBA00007469"/>
    </source>
</evidence>
<gene>
    <name evidence="4" type="ORF">AK812_SmicGene303</name>
</gene>
<feature type="region of interest" description="Disordered" evidence="3">
    <location>
        <begin position="600"/>
        <end position="620"/>
    </location>
</feature>
<dbReference type="PROSITE" id="PS00531">
    <property type="entry name" value="RNASE_T2_2"/>
    <property type="match status" value="1"/>
</dbReference>
<evidence type="ECO:0000313" key="4">
    <source>
        <dbReference type="EMBL" id="OLQ15418.1"/>
    </source>
</evidence>
<dbReference type="SUPFAM" id="SSF55895">
    <property type="entry name" value="Ribonuclease Rh-like"/>
    <property type="match status" value="1"/>
</dbReference>
<sequence length="660" mass="71452">MWGLTVSFSPYLRRRESQRCAAQEESRQNQDPILPASLWRHRFLTVKYKKVPVAHEASFRFLAVADMHGMLQEEILLARLGGIIHSSLDDVQTGYRYDVFHHQLTLSILQDDYRHFNRTLFVVFADFVHAFPRAWRDLLLVEARETAGIRDGALALLAAIMKQDAWGVALSGTAVVTLTEGIPEGSKYGPQCFCLLPNTLVKKLREEKCGIATSGWVPDAWAAHGWSGSGTPDQAAAESIAQCIRLGHPIPSARNATNDTFVAFWREQSGQDSKCGYVALGHVGGHQSQGVASDAVLAVARVASDAEQRRIEATRAAMEGRALGRPEQQAILPIVSIVAQLQSGRREARRERQAATNAYVVDFVFPCCEDRGAAEPMVQAAVPNGNPAWRRRMCVFCSAAIGLVSAAILGVVVWQSQNVDDDETMKKPMSCGSAALCGVLALETGLGSGLYHHAEPSVHGLWPETPPYGSSRCIRPKSKVAPSSLPSCYRNQEAAKDPEHEKEFVDHEWTKHGSCAGTINGKNFFQQICNMSEEPLKVMAAGLQKSHDIHALVSELEKANFSVHEIDSEYGQILLSACGVADASGNYVWKLAAEANFNESCSSGGPTPSPPPAPPTPGASCQAGLHGPACQTDADCKNVAGCVRCAHSGYCTDQPVSVVV</sequence>
<dbReference type="InterPro" id="IPR036430">
    <property type="entry name" value="RNase_T2-like_sf"/>
</dbReference>
<dbReference type="Proteomes" id="UP000186817">
    <property type="component" value="Unassembled WGS sequence"/>
</dbReference>
<dbReference type="InterPro" id="IPR001568">
    <property type="entry name" value="RNase_T2-like"/>
</dbReference>